<dbReference type="Gene3D" id="3.20.20.80">
    <property type="entry name" value="Glycosidases"/>
    <property type="match status" value="1"/>
</dbReference>
<feature type="compositionally biased region" description="Basic residues" evidence="1">
    <location>
        <begin position="47"/>
        <end position="66"/>
    </location>
</feature>
<dbReference type="GO" id="GO:0009277">
    <property type="term" value="C:fungal-type cell wall"/>
    <property type="evidence" value="ECO:0007669"/>
    <property type="project" value="TreeGrafter"/>
</dbReference>
<evidence type="ECO:0000313" key="4">
    <source>
        <dbReference type="EMBL" id="KAF4619521.1"/>
    </source>
</evidence>
<dbReference type="InterPro" id="IPR024655">
    <property type="entry name" value="Asl1_glyco_hydro_catalytic"/>
</dbReference>
<feature type="region of interest" description="Disordered" evidence="1">
    <location>
        <begin position="102"/>
        <end position="137"/>
    </location>
</feature>
<keyword evidence="2" id="KW-0732">Signal</keyword>
<protein>
    <recommendedName>
        <fullName evidence="3">Asl1-like glycosyl hydrolase catalytic domain-containing protein</fullName>
    </recommendedName>
</protein>
<evidence type="ECO:0000313" key="5">
    <source>
        <dbReference type="Proteomes" id="UP000521872"/>
    </source>
</evidence>
<feature type="domain" description="Asl1-like glycosyl hydrolase catalytic" evidence="3">
    <location>
        <begin position="133"/>
        <end position="365"/>
    </location>
</feature>
<comment type="caution">
    <text evidence="4">The sequence shown here is derived from an EMBL/GenBank/DDBJ whole genome shotgun (WGS) entry which is preliminary data.</text>
</comment>
<feature type="chain" id="PRO_5034487110" description="Asl1-like glycosyl hydrolase catalytic domain-containing protein" evidence="2">
    <location>
        <begin position="34"/>
        <end position="367"/>
    </location>
</feature>
<dbReference type="PANTHER" id="PTHR34154:SF3">
    <property type="entry name" value="ALKALI-SENSITIVE LINKAGE PROTEIN 1"/>
    <property type="match status" value="1"/>
</dbReference>
<dbReference type="Proteomes" id="UP000521872">
    <property type="component" value="Unassembled WGS sequence"/>
</dbReference>
<dbReference type="GO" id="GO:0071966">
    <property type="term" value="P:fungal-type cell wall polysaccharide metabolic process"/>
    <property type="evidence" value="ECO:0007669"/>
    <property type="project" value="TreeGrafter"/>
</dbReference>
<name>A0A8H4QZH4_9AGAR</name>
<evidence type="ECO:0000256" key="1">
    <source>
        <dbReference type="SAM" id="MobiDB-lite"/>
    </source>
</evidence>
<proteinExistence type="predicted"/>
<dbReference type="SUPFAM" id="SSF51445">
    <property type="entry name" value="(Trans)glycosidases"/>
    <property type="match status" value="1"/>
</dbReference>
<dbReference type="PANTHER" id="PTHR34154">
    <property type="entry name" value="ALKALI-SENSITIVE LINKAGE PROTEIN 1"/>
    <property type="match status" value="1"/>
</dbReference>
<feature type="signal peptide" evidence="2">
    <location>
        <begin position="1"/>
        <end position="33"/>
    </location>
</feature>
<feature type="region of interest" description="Disordered" evidence="1">
    <location>
        <begin position="47"/>
        <end position="90"/>
    </location>
</feature>
<dbReference type="AlphaFoldDB" id="A0A8H4QZH4"/>
<evidence type="ECO:0000259" key="3">
    <source>
        <dbReference type="Pfam" id="PF11790"/>
    </source>
</evidence>
<sequence length="367" mass="39336">MTRPSMASKLINLVALSSLVILVCSFGATPVNALSLDVSPNHAARHLGHHQVIAKKKRAESRRCKPRPSSSSAVPVSSAVKPSSSSVKPVVIPTSSKAPVVVQPVKTTPKPTPTPTPTPQPAPPASNSGSKVGLAWSDGSPSDLKNFKTNKVSAIYNWSPNKVQGADAVGLEYVPMLWGTKQISSFQNLVKAGYARHVLGFNEPDHDGQAALDPGYAASLWKQYIQPLKNQGYTLISPAVTSGASGVPWLQSFFGACSGCSVDILAVHWYGTDPNNFISYLNQMHTTFGRPIWVTEFACQNFSGGAQCSESQVNNFMDTVTAFMDKTDWVQKYFAFGVQHNMVGVNSLNQLMAGNGQPTALGQKYIN</sequence>
<evidence type="ECO:0000256" key="2">
    <source>
        <dbReference type="SAM" id="SignalP"/>
    </source>
</evidence>
<dbReference type="InterPro" id="IPR053183">
    <property type="entry name" value="ASL1"/>
</dbReference>
<dbReference type="InterPro" id="IPR017853">
    <property type="entry name" value="GH"/>
</dbReference>
<dbReference type="Pfam" id="PF11790">
    <property type="entry name" value="Glyco_hydro_cc"/>
    <property type="match status" value="1"/>
</dbReference>
<accession>A0A8H4QZH4</accession>
<feature type="compositionally biased region" description="Pro residues" evidence="1">
    <location>
        <begin position="110"/>
        <end position="124"/>
    </location>
</feature>
<keyword evidence="5" id="KW-1185">Reference proteome</keyword>
<organism evidence="4 5">
    <name type="scientific">Agrocybe pediades</name>
    <dbReference type="NCBI Taxonomy" id="84607"/>
    <lineage>
        <taxon>Eukaryota</taxon>
        <taxon>Fungi</taxon>
        <taxon>Dikarya</taxon>
        <taxon>Basidiomycota</taxon>
        <taxon>Agaricomycotina</taxon>
        <taxon>Agaricomycetes</taxon>
        <taxon>Agaricomycetidae</taxon>
        <taxon>Agaricales</taxon>
        <taxon>Agaricineae</taxon>
        <taxon>Strophariaceae</taxon>
        <taxon>Agrocybe</taxon>
    </lineage>
</organism>
<dbReference type="EMBL" id="JAACJL010000016">
    <property type="protein sequence ID" value="KAF4619521.1"/>
    <property type="molecule type" value="Genomic_DNA"/>
</dbReference>
<feature type="compositionally biased region" description="Low complexity" evidence="1">
    <location>
        <begin position="67"/>
        <end position="90"/>
    </location>
</feature>
<gene>
    <name evidence="4" type="ORF">D9613_005486</name>
</gene>
<reference evidence="4 5" key="1">
    <citation type="submission" date="2019-12" db="EMBL/GenBank/DDBJ databases">
        <authorList>
            <person name="Floudas D."/>
            <person name="Bentzer J."/>
            <person name="Ahren D."/>
            <person name="Johansson T."/>
            <person name="Persson P."/>
            <person name="Tunlid A."/>
        </authorList>
    </citation>
    <scope>NUCLEOTIDE SEQUENCE [LARGE SCALE GENOMIC DNA]</scope>
    <source>
        <strain evidence="4 5">CBS 102.39</strain>
    </source>
</reference>